<dbReference type="PANTHER" id="PTHR42852:SF13">
    <property type="entry name" value="PROTEIN DIPZ"/>
    <property type="match status" value="1"/>
</dbReference>
<sequence length="227" mass="24973">MSKKAGVVLLAILICALLAGAYVFYSKNKDIAFARQSQQTEADDSYTPDAGSSDSQASDSRKTDKPDSGEDGSGSGNTDTASDENKIMAPDFSLKNLDGETVKLSDYRSKIVILNFWAVWCKWCKVEMPDFNELNKELEKDDEVVILTVNVEESRETVTKYLKSENISLNVLMDEDGTVAQTYGISGLPNTFIINKDGTVYGYIPGATNKEILEKIIDKVKKGEPAR</sequence>
<dbReference type="Gene3D" id="3.40.30.10">
    <property type="entry name" value="Glutaredoxin"/>
    <property type="match status" value="1"/>
</dbReference>
<accession>A0A2K2FHI6</accession>
<dbReference type="AlphaFoldDB" id="A0A2K2FHI6"/>
<dbReference type="InterPro" id="IPR013766">
    <property type="entry name" value="Thioredoxin_domain"/>
</dbReference>
<evidence type="ECO:0000313" key="3">
    <source>
        <dbReference type="EMBL" id="PNT98251.1"/>
    </source>
</evidence>
<dbReference type="Proteomes" id="UP000236151">
    <property type="component" value="Unassembled WGS sequence"/>
</dbReference>
<proteinExistence type="predicted"/>
<name>A0A2K2FHI6_9CLOT</name>
<dbReference type="InterPro" id="IPR000866">
    <property type="entry name" value="AhpC/TSA"/>
</dbReference>
<dbReference type="PANTHER" id="PTHR42852">
    <property type="entry name" value="THIOL:DISULFIDE INTERCHANGE PROTEIN DSBE"/>
    <property type="match status" value="1"/>
</dbReference>
<evidence type="ECO:0000256" key="1">
    <source>
        <dbReference type="SAM" id="MobiDB-lite"/>
    </source>
</evidence>
<dbReference type="RefSeq" id="WP_103081860.1">
    <property type="nucleotide sequence ID" value="NZ_CP021850.1"/>
</dbReference>
<evidence type="ECO:0000313" key="4">
    <source>
        <dbReference type="Proteomes" id="UP000236151"/>
    </source>
</evidence>
<comment type="caution">
    <text evidence="3">The sequence shown here is derived from an EMBL/GenBank/DDBJ whole genome shotgun (WGS) entry which is preliminary data.</text>
</comment>
<gene>
    <name evidence="3" type="ORF">CDQ84_11345</name>
</gene>
<dbReference type="KEGG" id="cthd:CDO33_03230"/>
<feature type="compositionally biased region" description="Low complexity" evidence="1">
    <location>
        <begin position="49"/>
        <end position="58"/>
    </location>
</feature>
<dbReference type="InterPro" id="IPR050553">
    <property type="entry name" value="Thioredoxin_ResA/DsbE_sf"/>
</dbReference>
<dbReference type="GO" id="GO:0016491">
    <property type="term" value="F:oxidoreductase activity"/>
    <property type="evidence" value="ECO:0007669"/>
    <property type="project" value="InterPro"/>
</dbReference>
<dbReference type="OrthoDB" id="9809733at2"/>
<keyword evidence="4" id="KW-1185">Reference proteome</keyword>
<dbReference type="EMBL" id="NIOJ01000029">
    <property type="protein sequence ID" value="PNT98251.1"/>
    <property type="molecule type" value="Genomic_DNA"/>
</dbReference>
<dbReference type="Pfam" id="PF00578">
    <property type="entry name" value="AhpC-TSA"/>
    <property type="match status" value="1"/>
</dbReference>
<dbReference type="CDD" id="cd02966">
    <property type="entry name" value="TlpA_like_family"/>
    <property type="match status" value="1"/>
</dbReference>
<dbReference type="InterPro" id="IPR036249">
    <property type="entry name" value="Thioredoxin-like_sf"/>
</dbReference>
<organism evidence="3 4">
    <name type="scientific">Clostridium thermosuccinogenes</name>
    <dbReference type="NCBI Taxonomy" id="84032"/>
    <lineage>
        <taxon>Bacteria</taxon>
        <taxon>Bacillati</taxon>
        <taxon>Bacillota</taxon>
        <taxon>Clostridia</taxon>
        <taxon>Eubacteriales</taxon>
        <taxon>Clostridiaceae</taxon>
        <taxon>Clostridium</taxon>
    </lineage>
</organism>
<feature type="domain" description="Thioredoxin" evidence="2">
    <location>
        <begin position="83"/>
        <end position="222"/>
    </location>
</feature>
<reference evidence="3 4" key="1">
    <citation type="submission" date="2017-06" db="EMBL/GenBank/DDBJ databases">
        <title>Investigating the central metabolism of Clostridium thermosuccinogenes.</title>
        <authorList>
            <person name="Koendjbiharie J.G."/>
            <person name="van Kranenburg R."/>
        </authorList>
    </citation>
    <scope>NUCLEOTIDE SEQUENCE [LARGE SCALE GENOMIC DNA]</scope>
    <source>
        <strain evidence="3 4">DSM 5806</strain>
    </source>
</reference>
<dbReference type="PROSITE" id="PS51352">
    <property type="entry name" value="THIOREDOXIN_2"/>
    <property type="match status" value="1"/>
</dbReference>
<evidence type="ECO:0000259" key="2">
    <source>
        <dbReference type="PROSITE" id="PS51352"/>
    </source>
</evidence>
<feature type="compositionally biased region" description="Basic and acidic residues" evidence="1">
    <location>
        <begin position="59"/>
        <end position="68"/>
    </location>
</feature>
<protein>
    <recommendedName>
        <fullName evidence="2">Thioredoxin domain-containing protein</fullName>
    </recommendedName>
</protein>
<feature type="region of interest" description="Disordered" evidence="1">
    <location>
        <begin position="39"/>
        <end position="85"/>
    </location>
</feature>
<dbReference type="SUPFAM" id="SSF52833">
    <property type="entry name" value="Thioredoxin-like"/>
    <property type="match status" value="1"/>
</dbReference>
<dbReference type="GO" id="GO:0016209">
    <property type="term" value="F:antioxidant activity"/>
    <property type="evidence" value="ECO:0007669"/>
    <property type="project" value="InterPro"/>
</dbReference>